<dbReference type="OrthoDB" id="262289at2"/>
<dbReference type="EMBL" id="CP036263">
    <property type="protein sequence ID" value="QDS97227.1"/>
    <property type="molecule type" value="Genomic_DNA"/>
</dbReference>
<keyword evidence="4" id="KW-1185">Reference proteome</keyword>
<proteinExistence type="predicted"/>
<organism evidence="3 4">
    <name type="scientific">Adhaeretor mobilis</name>
    <dbReference type="NCBI Taxonomy" id="1930276"/>
    <lineage>
        <taxon>Bacteria</taxon>
        <taxon>Pseudomonadati</taxon>
        <taxon>Planctomycetota</taxon>
        <taxon>Planctomycetia</taxon>
        <taxon>Pirellulales</taxon>
        <taxon>Lacipirellulaceae</taxon>
        <taxon>Adhaeretor</taxon>
    </lineage>
</organism>
<evidence type="ECO:0000256" key="1">
    <source>
        <dbReference type="SAM" id="Phobius"/>
    </source>
</evidence>
<dbReference type="AlphaFoldDB" id="A0A517MR07"/>
<evidence type="ECO:0000313" key="3">
    <source>
        <dbReference type="EMBL" id="QDS97227.1"/>
    </source>
</evidence>
<name>A0A517MR07_9BACT</name>
<keyword evidence="1" id="KW-1133">Transmembrane helix</keyword>
<keyword evidence="1" id="KW-0472">Membrane</keyword>
<feature type="transmembrane region" description="Helical" evidence="1">
    <location>
        <begin position="219"/>
        <end position="237"/>
    </location>
</feature>
<dbReference type="RefSeq" id="WP_145057432.1">
    <property type="nucleotide sequence ID" value="NZ_CP036263.1"/>
</dbReference>
<evidence type="ECO:0000259" key="2">
    <source>
        <dbReference type="Pfam" id="PF25231"/>
    </source>
</evidence>
<dbReference type="InterPro" id="IPR057169">
    <property type="entry name" value="DUF7847"/>
</dbReference>
<reference evidence="3 4" key="1">
    <citation type="submission" date="2019-02" db="EMBL/GenBank/DDBJ databases">
        <title>Deep-cultivation of Planctomycetes and their phenomic and genomic characterization uncovers novel biology.</title>
        <authorList>
            <person name="Wiegand S."/>
            <person name="Jogler M."/>
            <person name="Boedeker C."/>
            <person name="Pinto D."/>
            <person name="Vollmers J."/>
            <person name="Rivas-Marin E."/>
            <person name="Kohn T."/>
            <person name="Peeters S.H."/>
            <person name="Heuer A."/>
            <person name="Rast P."/>
            <person name="Oberbeckmann S."/>
            <person name="Bunk B."/>
            <person name="Jeske O."/>
            <person name="Meyerdierks A."/>
            <person name="Storesund J.E."/>
            <person name="Kallscheuer N."/>
            <person name="Luecker S."/>
            <person name="Lage O.M."/>
            <person name="Pohl T."/>
            <person name="Merkel B.J."/>
            <person name="Hornburger P."/>
            <person name="Mueller R.-W."/>
            <person name="Bruemmer F."/>
            <person name="Labrenz M."/>
            <person name="Spormann A.M."/>
            <person name="Op den Camp H."/>
            <person name="Overmann J."/>
            <person name="Amann R."/>
            <person name="Jetten M.S.M."/>
            <person name="Mascher T."/>
            <person name="Medema M.H."/>
            <person name="Devos D.P."/>
            <person name="Kaster A.-K."/>
            <person name="Ovreas L."/>
            <person name="Rohde M."/>
            <person name="Galperin M.Y."/>
            <person name="Jogler C."/>
        </authorList>
    </citation>
    <scope>NUCLEOTIDE SEQUENCE [LARGE SCALE GENOMIC DNA]</scope>
    <source>
        <strain evidence="3 4">HG15A2</strain>
    </source>
</reference>
<accession>A0A517MR07</accession>
<dbReference type="PANTHER" id="PTHR33133">
    <property type="entry name" value="OS08G0107100 PROTEIN-RELATED"/>
    <property type="match status" value="1"/>
</dbReference>
<feature type="transmembrane region" description="Helical" evidence="1">
    <location>
        <begin position="186"/>
        <end position="207"/>
    </location>
</feature>
<protein>
    <recommendedName>
        <fullName evidence="2">DUF7847 domain-containing protein</fullName>
    </recommendedName>
</protein>
<sequence>MQYEIKSLGLGGILDQTVKLVKNHFGLLFGIVAVLYLPFALLQGFVSLAVLPELPASPTMEDFRVYQEAAAQASIYTMPLVILFGFIIVPITNAAVIDAVSRCYLSKEASIGSSYSHATKIFIPLIGTWILQMLAIMGGFILLIIPGIIFSFWFFLSTHAVVIGGESGKAALSRSRKLVKGNIGTLIALSLVLGVIQWGIVGGAIFIPQQHVATAAQAFLSSVAFVFSTVAIVVFYFSCRCKVENFDLTLLAENVGLDITTEPEAAL</sequence>
<feature type="transmembrane region" description="Helical" evidence="1">
    <location>
        <begin position="25"/>
        <end position="51"/>
    </location>
</feature>
<keyword evidence="1" id="KW-0812">Transmembrane</keyword>
<evidence type="ECO:0000313" key="4">
    <source>
        <dbReference type="Proteomes" id="UP000319852"/>
    </source>
</evidence>
<gene>
    <name evidence="3" type="ORF">HG15A2_04880</name>
</gene>
<feature type="transmembrane region" description="Helical" evidence="1">
    <location>
        <begin position="71"/>
        <end position="100"/>
    </location>
</feature>
<dbReference type="KEGG" id="amob:HG15A2_04880"/>
<dbReference type="PANTHER" id="PTHR33133:SF1">
    <property type="entry name" value="EXPRESSED PROTEIN-RELATED"/>
    <property type="match status" value="1"/>
</dbReference>
<dbReference type="Proteomes" id="UP000319852">
    <property type="component" value="Chromosome"/>
</dbReference>
<feature type="domain" description="DUF7847" evidence="2">
    <location>
        <begin position="80"/>
        <end position="235"/>
    </location>
</feature>
<dbReference type="Pfam" id="PF25231">
    <property type="entry name" value="DUF7847"/>
    <property type="match status" value="1"/>
</dbReference>